<keyword evidence="2" id="KW-1185">Reference proteome</keyword>
<comment type="caution">
    <text evidence="1">The sequence shown here is derived from an EMBL/GenBank/DDBJ whole genome shotgun (WGS) entry which is preliminary data.</text>
</comment>
<gene>
    <name evidence="1" type="ORF">GH807_10415</name>
</gene>
<dbReference type="Proteomes" id="UP000653358">
    <property type="component" value="Unassembled WGS sequence"/>
</dbReference>
<evidence type="ECO:0000313" key="2">
    <source>
        <dbReference type="Proteomes" id="UP000653358"/>
    </source>
</evidence>
<sequence>MSAYDEIKEKNKIKSDYFLTSENILEKYTIDPGASDDIKESFGLVEEMLLYFTLTTLSN</sequence>
<organism evidence="1 2">
    <name type="scientific">Acetobacterium tundrae</name>
    <dbReference type="NCBI Taxonomy" id="132932"/>
    <lineage>
        <taxon>Bacteria</taxon>
        <taxon>Bacillati</taxon>
        <taxon>Bacillota</taxon>
        <taxon>Clostridia</taxon>
        <taxon>Eubacteriales</taxon>
        <taxon>Eubacteriaceae</taxon>
        <taxon>Acetobacterium</taxon>
    </lineage>
</organism>
<reference evidence="1 2" key="1">
    <citation type="journal article" date="2020" name="mSystems">
        <title>Defining Genomic and Predicted Metabolic Features of the Acetobacterium Genus.</title>
        <authorList>
            <person name="Ross D.E."/>
            <person name="Marshall C.W."/>
            <person name="Gulliver D."/>
            <person name="May H.D."/>
            <person name="Norman R.S."/>
        </authorList>
    </citation>
    <scope>NUCLEOTIDE SEQUENCE [LARGE SCALE GENOMIC DNA]</scope>
    <source>
        <strain evidence="1 2">DSM 9173</strain>
    </source>
</reference>
<dbReference type="EMBL" id="WJBB01000011">
    <property type="protein sequence ID" value="MBC3797458.1"/>
    <property type="molecule type" value="Genomic_DNA"/>
</dbReference>
<accession>A0ABR6WMG0</accession>
<proteinExistence type="predicted"/>
<name>A0ABR6WMG0_9FIRM</name>
<protein>
    <submittedName>
        <fullName evidence="1">Uncharacterized protein</fullName>
    </submittedName>
</protein>
<evidence type="ECO:0000313" key="1">
    <source>
        <dbReference type="EMBL" id="MBC3797458.1"/>
    </source>
</evidence>
<dbReference type="RefSeq" id="WP_148603549.1">
    <property type="nucleotide sequence ID" value="NZ_RXYB01000009.1"/>
</dbReference>